<evidence type="ECO:0000256" key="3">
    <source>
        <dbReference type="ARBA" id="ARBA00006006"/>
    </source>
</evidence>
<evidence type="ECO:0000256" key="1">
    <source>
        <dbReference type="ARBA" id="ARBA00001947"/>
    </source>
</evidence>
<dbReference type="Gene3D" id="3.10.170.10">
    <property type="match status" value="1"/>
</dbReference>
<proteinExistence type="inferred from homology"/>
<evidence type="ECO:0000256" key="2">
    <source>
        <dbReference type="ARBA" id="ARBA00004613"/>
    </source>
</evidence>
<comment type="similarity">
    <text evidence="3">Belongs to the peptidase M36 family.</text>
</comment>
<keyword evidence="14" id="KW-1185">Reference proteome</keyword>
<feature type="chain" id="PRO_5046001140" evidence="12">
    <location>
        <begin position="34"/>
        <end position="982"/>
    </location>
</feature>
<comment type="subcellular location">
    <subcellularLocation>
        <location evidence="2">Secreted</location>
    </subcellularLocation>
</comment>
<keyword evidence="7" id="KW-0378">Hydrolase</keyword>
<feature type="compositionally biased region" description="Basic and acidic residues" evidence="11">
    <location>
        <begin position="52"/>
        <end position="63"/>
    </location>
</feature>
<organism evidence="13 14">
    <name type="scientific">Nocardioides renjunii</name>
    <dbReference type="NCBI Taxonomy" id="3095075"/>
    <lineage>
        <taxon>Bacteria</taxon>
        <taxon>Bacillati</taxon>
        <taxon>Actinomycetota</taxon>
        <taxon>Actinomycetes</taxon>
        <taxon>Propionibacteriales</taxon>
        <taxon>Nocardioidaceae</taxon>
        <taxon>Nocardioides</taxon>
    </lineage>
</organism>
<evidence type="ECO:0000256" key="7">
    <source>
        <dbReference type="ARBA" id="ARBA00022801"/>
    </source>
</evidence>
<comment type="caution">
    <text evidence="13">The sequence shown here is derived from an EMBL/GenBank/DDBJ whole genome shotgun (WGS) entry which is preliminary data.</text>
</comment>
<evidence type="ECO:0000256" key="10">
    <source>
        <dbReference type="ARBA" id="ARBA00023145"/>
    </source>
</evidence>
<feature type="signal peptide" evidence="12">
    <location>
        <begin position="1"/>
        <end position="33"/>
    </location>
</feature>
<evidence type="ECO:0000256" key="4">
    <source>
        <dbReference type="ARBA" id="ARBA00022525"/>
    </source>
</evidence>
<keyword evidence="10" id="KW-0865">Zymogen</keyword>
<reference evidence="13 14" key="1">
    <citation type="submission" date="2023-11" db="EMBL/GenBank/DDBJ databases">
        <title>Novel species in genus Nocardioides.</title>
        <authorList>
            <person name="Zhou H."/>
        </authorList>
    </citation>
    <scope>NUCLEOTIDE SEQUENCE [LARGE SCALE GENOMIC DNA]</scope>
    <source>
        <strain evidence="13 14">S-58</strain>
    </source>
</reference>
<dbReference type="Pfam" id="PF02128">
    <property type="entry name" value="Peptidase_M36"/>
    <property type="match status" value="1"/>
</dbReference>
<dbReference type="InterPro" id="IPR027268">
    <property type="entry name" value="Peptidase_M4/M1_CTD_sf"/>
</dbReference>
<feature type="region of interest" description="Disordered" evidence="11">
    <location>
        <begin position="28"/>
        <end position="73"/>
    </location>
</feature>
<keyword evidence="8" id="KW-0862">Zinc</keyword>
<evidence type="ECO:0000256" key="6">
    <source>
        <dbReference type="ARBA" id="ARBA00022723"/>
    </source>
</evidence>
<evidence type="ECO:0000256" key="12">
    <source>
        <dbReference type="SAM" id="SignalP"/>
    </source>
</evidence>
<evidence type="ECO:0000256" key="8">
    <source>
        <dbReference type="ARBA" id="ARBA00022833"/>
    </source>
</evidence>
<dbReference type="InterPro" id="IPR050371">
    <property type="entry name" value="Fungal_virulence_M36"/>
</dbReference>
<dbReference type="PANTHER" id="PTHR33478:SF1">
    <property type="entry name" value="EXTRACELLULAR METALLOPROTEINASE MEP"/>
    <property type="match status" value="1"/>
</dbReference>
<evidence type="ECO:0000256" key="9">
    <source>
        <dbReference type="ARBA" id="ARBA00023049"/>
    </source>
</evidence>
<keyword evidence="4" id="KW-0964">Secreted</keyword>
<keyword evidence="9" id="KW-0482">Metalloprotease</keyword>
<dbReference type="InterPro" id="IPR001842">
    <property type="entry name" value="Peptidase_M36"/>
</dbReference>
<evidence type="ECO:0000256" key="11">
    <source>
        <dbReference type="SAM" id="MobiDB-lite"/>
    </source>
</evidence>
<dbReference type="EMBL" id="JAXQPW010000002">
    <property type="protein sequence ID" value="MDZ5662268.1"/>
    <property type="molecule type" value="Genomic_DNA"/>
</dbReference>
<sequence>MHLNSRVGGVGAALVTLSLAAALAPFTSSASSAGSPPAGPPGGGAGFQGEDSASRDKDVRDGRAAPTARQRSALDDLDATARWNKLGTPAVLMATDTPLASGLPADPETAALEFLAGSRDVLGLTARGAESVEVLVSRPMGEDADVVIVRQQFGDLAAGVDGIAAVGMRNGSVLYVSSSLARDAAAPAPATLTAADAQGLAARDAGIADPVVLGTTEVAVPVPGAAARAAFQVVLRSEDDETAGFASYVDARSGEVLVREDLVDHDADNPEWEVFPSSPPVDYSSRDTRVTWCWTPLTGCEETVGTSASLPWDVDPTTNQPTFTTLGNNAIAVENRNSNNSRTVGTETATPSPTRDYAYPWTNQWYEEGCDPATFGSPQNVDLDAARANLFAMHNRMHDWSYHLGFVESTWNMQKDNLGRGGLGGDYEQGNAQAGAVSGGPPTFAARNNANQFTPPDGQAPITNMYMWQPIAGSFYAPCVDGDYDMSVIGHEYGHAITNRMIAGPSGGVSSPQGMSESWSDQLAMEYLHEHGYAAPGLQAFTIGQYTTGDAVAGIRNYNMSRSPLNYTDIGYDVTGPQVHADGEIWTATNFDIRQAFIARYGAGDAALNKSCANGQTPVSGCPGNRRWMQLVFDSFLLMANSQVSQVDSRNAMLAADLLRFNGANQDILWNAFAARGLGEGATSAGNADPDPTPSFRSAYASESAVTFAPRDERGRLVRGAQLYVGHYQARAVPVADTDPTTALPDRVEMVPGNYEFVARAPGHGHARIPLTALSAGRAKTLAPRMDTNLASVTNGAAVEGTGTDLVNLVDDEEGTQWAALGAPVAQQHVVVDLAGTKRQDVRRVQVSTHLRPARTNPDGTPAEPSQSRYSALRQFEVWSCSIARGVDCDEQDEFTRVFLSPEDAFPATAPRPRAPDLVIRSFDIRRTKATHLWLQVVTNQCTGGPEYAGEQDQDPRAVTDCSAGSDQDLNVRATEFQAFGR</sequence>
<accession>A0ABU5KBD0</accession>
<protein>
    <submittedName>
        <fullName evidence="13">M36 family metallopeptidase</fullName>
    </submittedName>
</protein>
<keyword evidence="12" id="KW-0732">Signal</keyword>
<evidence type="ECO:0000313" key="14">
    <source>
        <dbReference type="Proteomes" id="UP001291999"/>
    </source>
</evidence>
<gene>
    <name evidence="13" type="ORF">SFC79_10870</name>
</gene>
<dbReference type="Proteomes" id="UP001291999">
    <property type="component" value="Unassembled WGS sequence"/>
</dbReference>
<dbReference type="PANTHER" id="PTHR33478">
    <property type="entry name" value="EXTRACELLULAR METALLOPROTEINASE MEP"/>
    <property type="match status" value="1"/>
</dbReference>
<name>A0ABU5KBD0_9ACTN</name>
<feature type="region of interest" description="Disordered" evidence="11">
    <location>
        <begin position="849"/>
        <end position="869"/>
    </location>
</feature>
<keyword evidence="6" id="KW-0479">Metal-binding</keyword>
<dbReference type="RefSeq" id="WP_322424355.1">
    <property type="nucleotide sequence ID" value="NZ_JAXQPW010000002.1"/>
</dbReference>
<evidence type="ECO:0000256" key="5">
    <source>
        <dbReference type="ARBA" id="ARBA00022670"/>
    </source>
</evidence>
<dbReference type="SUPFAM" id="SSF55486">
    <property type="entry name" value="Metalloproteases ('zincins'), catalytic domain"/>
    <property type="match status" value="1"/>
</dbReference>
<dbReference type="Gene3D" id="1.10.390.10">
    <property type="entry name" value="Neutral Protease Domain 2"/>
    <property type="match status" value="1"/>
</dbReference>
<evidence type="ECO:0000313" key="13">
    <source>
        <dbReference type="EMBL" id="MDZ5662268.1"/>
    </source>
</evidence>
<keyword evidence="5" id="KW-0645">Protease</keyword>
<comment type="cofactor">
    <cofactor evidence="1">
        <name>Zn(2+)</name>
        <dbReference type="ChEBI" id="CHEBI:29105"/>
    </cofactor>
</comment>